<reference evidence="1" key="1">
    <citation type="submission" date="2022-12" db="EMBL/GenBank/DDBJ databases">
        <authorList>
            <person name="Uljanovas D."/>
        </authorList>
    </citation>
    <scope>NUCLEOTIDE SEQUENCE</scope>
    <source>
        <strain evidence="1">RCM69</strain>
    </source>
</reference>
<dbReference type="EMBL" id="JAPZCX010000001">
    <property type="protein sequence ID" value="MDN5069450.1"/>
    <property type="molecule type" value="Genomic_DNA"/>
</dbReference>
<dbReference type="RefSeq" id="WP_301371819.1">
    <property type="nucleotide sequence ID" value="NZ_JAPZCX010000001.1"/>
</dbReference>
<gene>
    <name evidence="1" type="ORF">O8C76_00220</name>
</gene>
<accession>A0AAW7PTX6</accession>
<evidence type="ECO:0000313" key="2">
    <source>
        <dbReference type="Proteomes" id="UP001170288"/>
    </source>
</evidence>
<name>A0AAW7PTX6_9BACT</name>
<dbReference type="AlphaFoldDB" id="A0AAW7PTX6"/>
<protein>
    <recommendedName>
        <fullName evidence="3">HTH araC/xylS-type domain-containing protein</fullName>
    </recommendedName>
</protein>
<comment type="caution">
    <text evidence="1">The sequence shown here is derived from an EMBL/GenBank/DDBJ whole genome shotgun (WGS) entry which is preliminary data.</text>
</comment>
<organism evidence="1 2">
    <name type="scientific">Aliarcobacter butzleri</name>
    <dbReference type="NCBI Taxonomy" id="28197"/>
    <lineage>
        <taxon>Bacteria</taxon>
        <taxon>Pseudomonadati</taxon>
        <taxon>Campylobacterota</taxon>
        <taxon>Epsilonproteobacteria</taxon>
        <taxon>Campylobacterales</taxon>
        <taxon>Arcobacteraceae</taxon>
        <taxon>Aliarcobacter</taxon>
    </lineage>
</organism>
<evidence type="ECO:0008006" key="3">
    <source>
        <dbReference type="Google" id="ProtNLM"/>
    </source>
</evidence>
<proteinExistence type="predicted"/>
<reference evidence="1" key="2">
    <citation type="journal article" date="2023" name="Microorganisms">
        <title>Genomic Characterization of Arcobacter butzleri Strains Isolated from Various Sources in Lithuania.</title>
        <authorList>
            <person name="Uljanovas D."/>
            <person name="Golz G."/>
            <person name="Fleischmann S."/>
            <person name="Kudirkiene E."/>
            <person name="Kasetiene N."/>
            <person name="Grineviciene A."/>
            <person name="Tamuleviciene E."/>
            <person name="Aksomaitiene J."/>
            <person name="Alter T."/>
            <person name="Malakauskas M."/>
        </authorList>
    </citation>
    <scope>NUCLEOTIDE SEQUENCE</scope>
    <source>
        <strain evidence="1">RCM69</strain>
    </source>
</reference>
<evidence type="ECO:0000313" key="1">
    <source>
        <dbReference type="EMBL" id="MDN5069450.1"/>
    </source>
</evidence>
<sequence length="287" mass="33834">MIENKIKTWIDNSNKNMASSMVILKVNDENIENVFNSIKKLNNLKRHFFVNKIDYIQQENKSSPINQILIIKKNLYIPINEMKNNIRRGGVYIEDNDSINKFIYSLERNNIDLCKNIKYESIEKIDFLTILQDKSNLIKFFLKRVEILENIGIHVLDKHIEFYMLVLDYYIKHNVIAANLIHKLYQIVNLDFESSSRAIGDKISLICGVKSKATHISNISMSLRRYVKSNIKVYDLNFNQIEYDTKLNIAIKLLNLDSKDLTVEKISKITELPFCEIEKLYKQEYIR</sequence>
<dbReference type="Proteomes" id="UP001170288">
    <property type="component" value="Unassembled WGS sequence"/>
</dbReference>